<keyword evidence="2" id="KW-1003">Cell membrane</keyword>
<dbReference type="EMBL" id="CP073078">
    <property type="protein sequence ID" value="QUD86038.1"/>
    <property type="molecule type" value="Genomic_DNA"/>
</dbReference>
<evidence type="ECO:0000256" key="5">
    <source>
        <dbReference type="ARBA" id="ARBA00023136"/>
    </source>
</evidence>
<keyword evidence="5 6" id="KW-0472">Membrane</keyword>
<feature type="transmembrane region" description="Helical" evidence="6">
    <location>
        <begin position="403"/>
        <end position="421"/>
    </location>
</feature>
<protein>
    <submittedName>
        <fullName evidence="7">Lipopolysaccharide biosynthesis protein</fullName>
    </submittedName>
</protein>
<dbReference type="InterPro" id="IPR050833">
    <property type="entry name" value="Poly_Biosynth_Transport"/>
</dbReference>
<gene>
    <name evidence="7" type="ORF">KCG34_13070</name>
</gene>
<dbReference type="RefSeq" id="WP_211936090.1">
    <property type="nucleotide sequence ID" value="NZ_CP073078.1"/>
</dbReference>
<dbReference type="KEGG" id="caul:KCG34_13070"/>
<dbReference type="PANTHER" id="PTHR30250:SF26">
    <property type="entry name" value="PSMA PROTEIN"/>
    <property type="match status" value="1"/>
</dbReference>
<keyword evidence="8" id="KW-1185">Reference proteome</keyword>
<feature type="transmembrane region" description="Helical" evidence="6">
    <location>
        <begin position="68"/>
        <end position="87"/>
    </location>
</feature>
<evidence type="ECO:0000313" key="7">
    <source>
        <dbReference type="EMBL" id="QUD86038.1"/>
    </source>
</evidence>
<dbReference type="PANTHER" id="PTHR30250">
    <property type="entry name" value="PST FAMILY PREDICTED COLANIC ACID TRANSPORTER"/>
    <property type="match status" value="1"/>
</dbReference>
<evidence type="ECO:0000313" key="8">
    <source>
        <dbReference type="Proteomes" id="UP000676409"/>
    </source>
</evidence>
<evidence type="ECO:0000256" key="3">
    <source>
        <dbReference type="ARBA" id="ARBA00022692"/>
    </source>
</evidence>
<feature type="transmembrane region" description="Helical" evidence="6">
    <location>
        <begin position="314"/>
        <end position="332"/>
    </location>
</feature>
<organism evidence="7 8">
    <name type="scientific">Phenylobacterium montanum</name>
    <dbReference type="NCBI Taxonomy" id="2823693"/>
    <lineage>
        <taxon>Bacteria</taxon>
        <taxon>Pseudomonadati</taxon>
        <taxon>Pseudomonadota</taxon>
        <taxon>Alphaproteobacteria</taxon>
        <taxon>Caulobacterales</taxon>
        <taxon>Caulobacteraceae</taxon>
        <taxon>Phenylobacterium</taxon>
    </lineage>
</organism>
<evidence type="ECO:0000256" key="1">
    <source>
        <dbReference type="ARBA" id="ARBA00004651"/>
    </source>
</evidence>
<dbReference type="AlphaFoldDB" id="A0A975FV40"/>
<feature type="transmembrane region" description="Helical" evidence="6">
    <location>
        <begin position="196"/>
        <end position="217"/>
    </location>
</feature>
<proteinExistence type="predicted"/>
<dbReference type="Proteomes" id="UP000676409">
    <property type="component" value="Chromosome"/>
</dbReference>
<evidence type="ECO:0000256" key="6">
    <source>
        <dbReference type="SAM" id="Phobius"/>
    </source>
</evidence>
<feature type="transmembrane region" description="Helical" evidence="6">
    <location>
        <begin position="352"/>
        <end position="373"/>
    </location>
</feature>
<name>A0A975FV40_9CAUL</name>
<evidence type="ECO:0000256" key="2">
    <source>
        <dbReference type="ARBA" id="ARBA00022475"/>
    </source>
</evidence>
<keyword evidence="3 6" id="KW-0812">Transmembrane</keyword>
<feature type="transmembrane region" description="Helical" evidence="6">
    <location>
        <begin position="99"/>
        <end position="128"/>
    </location>
</feature>
<keyword evidence="4 6" id="KW-1133">Transmembrane helix</keyword>
<comment type="subcellular location">
    <subcellularLocation>
        <location evidence="1">Cell membrane</location>
        <topology evidence="1">Multi-pass membrane protein</topology>
    </subcellularLocation>
</comment>
<sequence>MARFEALVVDTLSRLPGSARLLAAKDRLASFADQGLQGVANILMSALLARSLSHEQFASIGVMLGVNYFAFGLHRANVILPFIVAAAEDEKHGRTSGAWWWASTAFAGLSLVALALITGALALVATLWNPSIDWAVRALAYATFAAPAMMLAEFARRWLYQAKLPATAALTSVLYSLSGLAVIIATRGMHNGAISASAWTLGGVLGMLPGAIALWPGMPDWRESYRRWRTHAHFAFWQGMAHIPFAVYNSSLVVLVGALAGPTAAASFTATRTLCNPAISTVTAVDSLDKPRAARALVSGGLPGLRGSVNRTRLLLATLTGAYLGLIVLFAGPVLKVAFGEAYAGHAQEVRVLALGFFMMCLNLPSETYLIVLRAGRLMFIGRMLTAVVSVAFIWWGSRQWGLMGTAGAIAASQLFNLINLRVSEAIAARGYSPVRVGEAEAAGVAVS</sequence>
<feature type="transmembrane region" description="Helical" evidence="6">
    <location>
        <begin position="380"/>
        <end position="397"/>
    </location>
</feature>
<feature type="transmembrane region" description="Helical" evidence="6">
    <location>
        <begin position="134"/>
        <end position="152"/>
    </location>
</feature>
<feature type="transmembrane region" description="Helical" evidence="6">
    <location>
        <begin position="164"/>
        <end position="184"/>
    </location>
</feature>
<reference evidence="7" key="1">
    <citation type="submission" date="2021-04" db="EMBL/GenBank/DDBJ databases">
        <title>The complete genome sequence of Caulobacter sp. S6.</title>
        <authorList>
            <person name="Tang Y."/>
            <person name="Ouyang W."/>
            <person name="Liu Q."/>
            <person name="Huang B."/>
            <person name="Guo Z."/>
            <person name="Lei P."/>
        </authorList>
    </citation>
    <scope>NUCLEOTIDE SEQUENCE</scope>
    <source>
        <strain evidence="7">S6</strain>
    </source>
</reference>
<accession>A0A975FV40</accession>
<evidence type="ECO:0000256" key="4">
    <source>
        <dbReference type="ARBA" id="ARBA00022989"/>
    </source>
</evidence>
<dbReference type="GO" id="GO:0005886">
    <property type="term" value="C:plasma membrane"/>
    <property type="evidence" value="ECO:0007669"/>
    <property type="project" value="UniProtKB-SubCell"/>
</dbReference>